<proteinExistence type="predicted"/>
<keyword evidence="2" id="KW-1185">Reference proteome</keyword>
<dbReference type="STRING" id="1121316.SAMN02745207_02043"/>
<sequence>MSLLMFIATDHALPFIDYSKVKYYKFKNGVKVEIDDDGTIYHYTHESDKNSPDLLIPCSAEEADSIVVDSEEDFNEIQISIGYKDSDIQWYTNKNIIYIH</sequence>
<dbReference type="EMBL" id="FQXM01000010">
    <property type="protein sequence ID" value="SHH69743.1"/>
    <property type="molecule type" value="Genomic_DNA"/>
</dbReference>
<protein>
    <submittedName>
        <fullName evidence="1">Uncharacterized protein</fullName>
    </submittedName>
</protein>
<dbReference type="RefSeq" id="WP_073338338.1">
    <property type="nucleotide sequence ID" value="NZ_FQXM01000010.1"/>
</dbReference>
<evidence type="ECO:0000313" key="2">
    <source>
        <dbReference type="Proteomes" id="UP000184447"/>
    </source>
</evidence>
<reference evidence="1 2" key="1">
    <citation type="submission" date="2016-11" db="EMBL/GenBank/DDBJ databases">
        <authorList>
            <person name="Jaros S."/>
            <person name="Januszkiewicz K."/>
            <person name="Wedrychowicz H."/>
        </authorList>
    </citation>
    <scope>NUCLEOTIDE SEQUENCE [LARGE SCALE GENOMIC DNA]</scope>
    <source>
        <strain evidence="1 2">DSM 8605</strain>
    </source>
</reference>
<evidence type="ECO:0000313" key="1">
    <source>
        <dbReference type="EMBL" id="SHH69743.1"/>
    </source>
</evidence>
<accession>A0A1M5V459</accession>
<dbReference type="AlphaFoldDB" id="A0A1M5V459"/>
<gene>
    <name evidence="1" type="ORF">SAMN02745207_02043</name>
</gene>
<dbReference type="Proteomes" id="UP000184447">
    <property type="component" value="Unassembled WGS sequence"/>
</dbReference>
<name>A0A1M5V459_9CLOT</name>
<organism evidence="1 2">
    <name type="scientific">Clostridium grantii DSM 8605</name>
    <dbReference type="NCBI Taxonomy" id="1121316"/>
    <lineage>
        <taxon>Bacteria</taxon>
        <taxon>Bacillati</taxon>
        <taxon>Bacillota</taxon>
        <taxon>Clostridia</taxon>
        <taxon>Eubacteriales</taxon>
        <taxon>Clostridiaceae</taxon>
        <taxon>Clostridium</taxon>
    </lineage>
</organism>